<name>A0A1C0A672_9FIRM</name>
<dbReference type="AlphaFoldDB" id="A0A1C0A672"/>
<evidence type="ECO:0000313" key="3">
    <source>
        <dbReference type="Proteomes" id="UP000093514"/>
    </source>
</evidence>
<dbReference type="RefSeq" id="WP_068719508.1">
    <property type="nucleotide sequence ID" value="NZ_LWDV01000010.1"/>
</dbReference>
<dbReference type="OrthoDB" id="2112962at2"/>
<dbReference type="EMBL" id="LWDV01000010">
    <property type="protein sequence ID" value="OCL25596.1"/>
    <property type="molecule type" value="Genomic_DNA"/>
</dbReference>
<organism evidence="2 3">
    <name type="scientific">Orenia metallireducens</name>
    <dbReference type="NCBI Taxonomy" id="1413210"/>
    <lineage>
        <taxon>Bacteria</taxon>
        <taxon>Bacillati</taxon>
        <taxon>Bacillota</taxon>
        <taxon>Clostridia</taxon>
        <taxon>Halanaerobiales</taxon>
        <taxon>Halobacteroidaceae</taxon>
        <taxon>Orenia</taxon>
    </lineage>
</organism>
<evidence type="ECO:0008006" key="4">
    <source>
        <dbReference type="Google" id="ProtNLM"/>
    </source>
</evidence>
<evidence type="ECO:0000256" key="1">
    <source>
        <dbReference type="SAM" id="SignalP"/>
    </source>
</evidence>
<keyword evidence="1" id="KW-0732">Signal</keyword>
<gene>
    <name evidence="2" type="ORF">U472_14800</name>
</gene>
<dbReference type="SUPFAM" id="SSF56935">
    <property type="entry name" value="Porins"/>
    <property type="match status" value="1"/>
</dbReference>
<reference evidence="2 3" key="2">
    <citation type="submission" date="2016-08" db="EMBL/GenBank/DDBJ databases">
        <title>Orenia metallireducens sp. nov. strain Z6, a Novel Metal-reducing Firmicute from the Deep Subsurface.</title>
        <authorList>
            <person name="Maxim B.I."/>
            <person name="Kenneth K."/>
            <person name="Flynn T.M."/>
            <person name="Oloughlin E.J."/>
            <person name="Locke R.A."/>
            <person name="Weber J.R."/>
            <person name="Egan S.M."/>
            <person name="Mackie R.I."/>
            <person name="Cann I.K."/>
        </authorList>
    </citation>
    <scope>NUCLEOTIDE SEQUENCE [LARGE SCALE GENOMIC DNA]</scope>
    <source>
        <strain evidence="2 3">Z6</strain>
    </source>
</reference>
<feature type="signal peptide" evidence="1">
    <location>
        <begin position="1"/>
        <end position="22"/>
    </location>
</feature>
<accession>A0A1C0A672</accession>
<dbReference type="Proteomes" id="UP000093514">
    <property type="component" value="Unassembled WGS sequence"/>
</dbReference>
<feature type="chain" id="PRO_5008642898" description="Porin domain-containing protein" evidence="1">
    <location>
        <begin position="23"/>
        <end position="454"/>
    </location>
</feature>
<reference evidence="3" key="1">
    <citation type="submission" date="2016-07" db="EMBL/GenBank/DDBJ databases">
        <authorList>
            <person name="Florea S."/>
            <person name="Webb J.S."/>
            <person name="Jaromczyk J."/>
            <person name="Schardl C.L."/>
        </authorList>
    </citation>
    <scope>NUCLEOTIDE SEQUENCE [LARGE SCALE GENOMIC DNA]</scope>
    <source>
        <strain evidence="3">Z6</strain>
    </source>
</reference>
<evidence type="ECO:0000313" key="2">
    <source>
        <dbReference type="EMBL" id="OCL25596.1"/>
    </source>
</evidence>
<keyword evidence="3" id="KW-1185">Reference proteome</keyword>
<protein>
    <recommendedName>
        <fullName evidence="4">Porin domain-containing protein</fullName>
    </recommendedName>
</protein>
<proteinExistence type="predicted"/>
<sequence length="454" mass="49238">MKKISLLLTIALVMALAVPAFAAEDNVKITGEVETVFEVGHYGEDADTTAELWADGDALDLDLADDSDDFPAERAFYQNIGLNIAGNVDNISFDLAVDTITNSFAKATRVPYDNNVELGENDDTEGLKFDTALLTISNEFATLKAGDLADYDVDSYFIDEEDMEGVEVSTAVADYAVKAFVVGEDGDKTDDYYGVSATKNFDNGSFTGKLYHVRAANKITDLAVAATVDVTDVFTVNGEVVFNSWENDITDDSDSLFNLGASYQATDIVTVRGEFETVGEKFAAAPQADLEENEGDYSKFNLGADFALNPNNTVKADYTVVDHADEAEKKNTFELALDNVNGAFTNTASVEFTTNNGYMEGTDITVFTLGTEYAMSDVTTLTAKLVNQSADDVSETYKDHNDYVKYTYLAAGLEQKISDNISWDTEAKYITGSNSADTQDGEGNSIKTKLIVSF</sequence>
<comment type="caution">
    <text evidence="2">The sequence shown here is derived from an EMBL/GenBank/DDBJ whole genome shotgun (WGS) entry which is preliminary data.</text>
</comment>